<dbReference type="InterPro" id="IPR006130">
    <property type="entry name" value="Asp/Orn_carbamoylTrfase"/>
</dbReference>
<dbReference type="GO" id="GO:0004585">
    <property type="term" value="F:ornithine carbamoyltransferase activity"/>
    <property type="evidence" value="ECO:0007669"/>
    <property type="project" value="UniProtKB-UniRule"/>
</dbReference>
<dbReference type="GO" id="GO:0016597">
    <property type="term" value="F:amino acid binding"/>
    <property type="evidence" value="ECO:0007669"/>
    <property type="project" value="InterPro"/>
</dbReference>
<feature type="domain" description="Aspartate/ornithine carbamoyltransferase carbamoyl-P binding" evidence="7">
    <location>
        <begin position="6"/>
        <end position="141"/>
    </location>
</feature>
<feature type="binding site" evidence="5">
    <location>
        <position position="159"/>
    </location>
    <ligand>
        <name>L-ornithine</name>
        <dbReference type="ChEBI" id="CHEBI:46911"/>
    </ligand>
</feature>
<organism evidence="8 9">
    <name type="scientific">Halogeometricum rufum</name>
    <dbReference type="NCBI Taxonomy" id="553469"/>
    <lineage>
        <taxon>Archaea</taxon>
        <taxon>Methanobacteriati</taxon>
        <taxon>Methanobacteriota</taxon>
        <taxon>Stenosarchaea group</taxon>
        <taxon>Halobacteria</taxon>
        <taxon>Halobacteriales</taxon>
        <taxon>Haloferacaceae</taxon>
        <taxon>Halogeometricum</taxon>
    </lineage>
</organism>
<comment type="similarity">
    <text evidence="1 5">Belongs to the aspartate/ornithine carbamoyltransferase superfamily. OTCase family.</text>
</comment>
<feature type="binding site" evidence="5">
    <location>
        <begin position="50"/>
        <end position="53"/>
    </location>
    <ligand>
        <name>carbamoyl phosphate</name>
        <dbReference type="ChEBI" id="CHEBI:58228"/>
    </ligand>
</feature>
<evidence type="ECO:0000259" key="6">
    <source>
        <dbReference type="Pfam" id="PF00185"/>
    </source>
</evidence>
<feature type="binding site" evidence="5">
    <location>
        <position position="219"/>
    </location>
    <ligand>
        <name>L-ornithine</name>
        <dbReference type="ChEBI" id="CHEBI:46911"/>
    </ligand>
</feature>
<gene>
    <name evidence="8" type="ORF">SAMN04487947_0158</name>
</gene>
<proteinExistence type="inferred from homology"/>
<evidence type="ECO:0000259" key="7">
    <source>
        <dbReference type="Pfam" id="PF02729"/>
    </source>
</evidence>
<dbReference type="InterPro" id="IPR006132">
    <property type="entry name" value="Asp/Orn_carbamoyltranf_P-bd"/>
</dbReference>
<dbReference type="PANTHER" id="PTHR45753:SF3">
    <property type="entry name" value="ORNITHINE TRANSCARBAMYLASE, MITOCHONDRIAL"/>
    <property type="match status" value="1"/>
</dbReference>
<dbReference type="PANTHER" id="PTHR45753">
    <property type="entry name" value="ORNITHINE CARBAMOYLTRANSFERASE, MITOCHONDRIAL"/>
    <property type="match status" value="1"/>
</dbReference>
<feature type="binding site" evidence="5">
    <location>
        <position position="77"/>
    </location>
    <ligand>
        <name>carbamoyl phosphate</name>
        <dbReference type="ChEBI" id="CHEBI:58228"/>
    </ligand>
</feature>
<dbReference type="PRINTS" id="PR00100">
    <property type="entry name" value="AOTCASE"/>
</dbReference>
<dbReference type="NCBIfam" id="NF001986">
    <property type="entry name" value="PRK00779.1"/>
    <property type="match status" value="1"/>
</dbReference>
<evidence type="ECO:0000256" key="5">
    <source>
        <dbReference type="HAMAP-Rule" id="MF_01109"/>
    </source>
</evidence>
<sequence length="299" mass="32557">MLETTHFLDIDDLRTDELHAVLDRAAAVKSGADDTRLEDQTLGMLFEKPSTRTRISFETGMTQLGGHAIFLGPEDIQLGHGEPLSDTSRVLSRYVDVVMARLFEHADLVEIAEYAEVPVVNGLTNDAHPCQTLADLLTIREAFGGFDGVQAAWVGDGNNVGQSFVLGCAMAGLDLTVATPEDYGIDDDVLAHAAEYGGEPTVADTPEEAVADADVVYTDVWISMGQESQRHEKLAAFEGYQVNESLLDGTDAKVMHCLPAHRGEEISHDVLESDRALVWDQAENRLHAQKGLLVELLDE</sequence>
<dbReference type="EC" id="2.1.3.3" evidence="2 5"/>
<protein>
    <recommendedName>
        <fullName evidence="2 5">Ornithine carbamoyltransferase</fullName>
        <shortName evidence="5">OTCase</shortName>
        <ecNumber evidence="2 5">2.1.3.3</ecNumber>
    </recommendedName>
</protein>
<dbReference type="InterPro" id="IPR024904">
    <property type="entry name" value="OTCase_ArgI"/>
</dbReference>
<dbReference type="PRINTS" id="PR00102">
    <property type="entry name" value="OTCASE"/>
</dbReference>
<feature type="binding site" evidence="5">
    <location>
        <begin position="223"/>
        <end position="224"/>
    </location>
    <ligand>
        <name>L-ornithine</name>
        <dbReference type="ChEBI" id="CHEBI:46911"/>
    </ligand>
</feature>
<feature type="domain" description="Aspartate/ornithine carbamoyltransferase Asp/Orn-binding" evidence="6">
    <location>
        <begin position="147"/>
        <end position="294"/>
    </location>
</feature>
<dbReference type="Gene3D" id="3.40.50.1370">
    <property type="entry name" value="Aspartate/ornithine carbamoyltransferase"/>
    <property type="match status" value="2"/>
</dbReference>
<evidence type="ECO:0000256" key="2">
    <source>
        <dbReference type="ARBA" id="ARBA00013007"/>
    </source>
</evidence>
<keyword evidence="5" id="KW-0963">Cytoplasm</keyword>
<evidence type="ECO:0000256" key="4">
    <source>
        <dbReference type="ARBA" id="ARBA00048772"/>
    </source>
</evidence>
<feature type="binding site" evidence="5">
    <location>
        <position position="101"/>
    </location>
    <ligand>
        <name>carbamoyl phosphate</name>
        <dbReference type="ChEBI" id="CHEBI:58228"/>
    </ligand>
</feature>
<name>A0A1I6FX66_9EURY</name>
<dbReference type="Pfam" id="PF00185">
    <property type="entry name" value="OTCace"/>
    <property type="match status" value="1"/>
</dbReference>
<evidence type="ECO:0000256" key="3">
    <source>
        <dbReference type="ARBA" id="ARBA00022679"/>
    </source>
</evidence>
<dbReference type="RefSeq" id="WP_089803843.1">
    <property type="nucleotide sequence ID" value="NZ_FOYT01000001.1"/>
</dbReference>
<dbReference type="EMBL" id="FOYT01000001">
    <property type="protein sequence ID" value="SFR34407.1"/>
    <property type="molecule type" value="Genomic_DNA"/>
</dbReference>
<dbReference type="InterPro" id="IPR002292">
    <property type="entry name" value="Orn/put_carbamltrans"/>
</dbReference>
<keyword evidence="9" id="KW-1185">Reference proteome</keyword>
<dbReference type="Proteomes" id="UP000198531">
    <property type="component" value="Unassembled WGS sequence"/>
</dbReference>
<feature type="binding site" evidence="5">
    <location>
        <position position="285"/>
    </location>
    <ligand>
        <name>carbamoyl phosphate</name>
        <dbReference type="ChEBI" id="CHEBI:58228"/>
    </ligand>
</feature>
<dbReference type="AlphaFoldDB" id="A0A1I6FX66"/>
<feature type="binding site" evidence="5">
    <location>
        <begin position="257"/>
        <end position="258"/>
    </location>
    <ligand>
        <name>carbamoyl phosphate</name>
        <dbReference type="ChEBI" id="CHEBI:58228"/>
    </ligand>
</feature>
<dbReference type="FunFam" id="3.40.50.1370:FF:000008">
    <property type="entry name" value="Ornithine carbamoyltransferase"/>
    <property type="match status" value="1"/>
</dbReference>
<comment type="catalytic activity">
    <reaction evidence="4 5">
        <text>carbamoyl phosphate + L-ornithine = L-citrulline + phosphate + H(+)</text>
        <dbReference type="Rhea" id="RHEA:19513"/>
        <dbReference type="ChEBI" id="CHEBI:15378"/>
        <dbReference type="ChEBI" id="CHEBI:43474"/>
        <dbReference type="ChEBI" id="CHEBI:46911"/>
        <dbReference type="ChEBI" id="CHEBI:57743"/>
        <dbReference type="ChEBI" id="CHEBI:58228"/>
        <dbReference type="EC" id="2.1.3.3"/>
    </reaction>
</comment>
<evidence type="ECO:0000313" key="8">
    <source>
        <dbReference type="EMBL" id="SFR34407.1"/>
    </source>
</evidence>
<accession>A0A1I6FX66</accession>
<keyword evidence="3 5" id="KW-0808">Transferase</keyword>
<dbReference type="InterPro" id="IPR006131">
    <property type="entry name" value="Asp_carbamoyltransf_Asp/Orn-bd"/>
</dbReference>
<dbReference type="PROSITE" id="PS00097">
    <property type="entry name" value="CARBAMOYLTRANSFERASE"/>
    <property type="match status" value="1"/>
</dbReference>
<dbReference type="SUPFAM" id="SSF53671">
    <property type="entry name" value="Aspartate/ornithine carbamoyltransferase"/>
    <property type="match status" value="1"/>
</dbReference>
<dbReference type="InterPro" id="IPR036901">
    <property type="entry name" value="Asp/Orn_carbamoylTrfase_sf"/>
</dbReference>
<reference evidence="9" key="1">
    <citation type="submission" date="2016-10" db="EMBL/GenBank/DDBJ databases">
        <authorList>
            <person name="Varghese N."/>
            <person name="Submissions S."/>
        </authorList>
    </citation>
    <scope>NUCLEOTIDE SEQUENCE [LARGE SCALE GENOMIC DNA]</scope>
    <source>
        <strain evidence="9">CGMCC 1.7736</strain>
    </source>
</reference>
<dbReference type="GO" id="GO:0019240">
    <property type="term" value="P:citrulline biosynthetic process"/>
    <property type="evidence" value="ECO:0007669"/>
    <property type="project" value="TreeGrafter"/>
</dbReference>
<dbReference type="OrthoDB" id="4696at2157"/>
<dbReference type="NCBIfam" id="TIGR00658">
    <property type="entry name" value="orni_carb_tr"/>
    <property type="match status" value="1"/>
</dbReference>
<comment type="subcellular location">
    <subcellularLocation>
        <location evidence="5">Cytoplasm</location>
    </subcellularLocation>
</comment>
<dbReference type="STRING" id="553469.SAMN04487947_0158"/>
<dbReference type="Pfam" id="PF02729">
    <property type="entry name" value="OTCace_N"/>
    <property type="match status" value="1"/>
</dbReference>
<dbReference type="GO" id="GO:0042450">
    <property type="term" value="P:L-arginine biosynthetic process via ornithine"/>
    <property type="evidence" value="ECO:0007669"/>
    <property type="project" value="UniProtKB-UniRule"/>
</dbReference>
<dbReference type="HAMAP" id="MF_01109">
    <property type="entry name" value="OTCase"/>
    <property type="match status" value="1"/>
</dbReference>
<evidence type="ECO:0000256" key="1">
    <source>
        <dbReference type="ARBA" id="ARBA00007805"/>
    </source>
</evidence>
<evidence type="ECO:0000313" key="9">
    <source>
        <dbReference type="Proteomes" id="UP000198531"/>
    </source>
</evidence>
<feature type="binding site" evidence="5">
    <location>
        <begin position="128"/>
        <end position="131"/>
    </location>
    <ligand>
        <name>carbamoyl phosphate</name>
        <dbReference type="ChEBI" id="CHEBI:58228"/>
    </ligand>
</feature>
<dbReference type="GO" id="GO:0005737">
    <property type="term" value="C:cytoplasm"/>
    <property type="evidence" value="ECO:0007669"/>
    <property type="project" value="UniProtKB-SubCell"/>
</dbReference>